<comment type="similarity">
    <text evidence="2">Belongs to the UPF0173 family.</text>
</comment>
<dbReference type="PANTHER" id="PTHR43546:SF3">
    <property type="entry name" value="UPF0173 METAL-DEPENDENT HYDROLASE MJ1163"/>
    <property type="match status" value="1"/>
</dbReference>
<dbReference type="InterPro" id="IPR036866">
    <property type="entry name" value="RibonucZ/Hydroxyglut_hydro"/>
</dbReference>
<dbReference type="InterPro" id="IPR022877">
    <property type="entry name" value="UPF0173"/>
</dbReference>
<proteinExistence type="inferred from homology"/>
<dbReference type="SUPFAM" id="SSF56281">
    <property type="entry name" value="Metallo-hydrolase/oxidoreductase"/>
    <property type="match status" value="1"/>
</dbReference>
<dbReference type="HAMAP" id="MF_00457">
    <property type="entry name" value="UPF0173"/>
    <property type="match status" value="1"/>
</dbReference>
<dbReference type="GO" id="GO:0016787">
    <property type="term" value="F:hydrolase activity"/>
    <property type="evidence" value="ECO:0007669"/>
    <property type="project" value="UniProtKB-UniRule"/>
</dbReference>
<feature type="signal peptide" evidence="3">
    <location>
        <begin position="1"/>
        <end position="18"/>
    </location>
</feature>
<evidence type="ECO:0000259" key="4">
    <source>
        <dbReference type="SMART" id="SM00849"/>
    </source>
</evidence>
<reference evidence="5 6" key="1">
    <citation type="submission" date="2020-07" db="EMBL/GenBank/DDBJ databases">
        <title>Genomic Encyclopedia of Type Strains, Phase IV (KMG-V): Genome sequencing to study the core and pangenomes of soil and plant-associated prokaryotes.</title>
        <authorList>
            <person name="Whitman W."/>
        </authorList>
    </citation>
    <scope>NUCLEOTIDE SEQUENCE [LARGE SCALE GENOMIC DNA]</scope>
    <source>
        <strain evidence="5 6">SAS40</strain>
    </source>
</reference>
<dbReference type="RefSeq" id="WP_257022268.1">
    <property type="nucleotide sequence ID" value="NZ_JACBYR010000001.1"/>
</dbReference>
<evidence type="ECO:0000313" key="5">
    <source>
        <dbReference type="EMBL" id="NYE81325.1"/>
    </source>
</evidence>
<dbReference type="SMART" id="SM00849">
    <property type="entry name" value="Lactamase_B"/>
    <property type="match status" value="1"/>
</dbReference>
<keyword evidence="6" id="KW-1185">Reference proteome</keyword>
<keyword evidence="3" id="KW-0732">Signal</keyword>
<dbReference type="NCBIfam" id="NF001911">
    <property type="entry name" value="PRK00685.1"/>
    <property type="match status" value="1"/>
</dbReference>
<evidence type="ECO:0000256" key="3">
    <source>
        <dbReference type="SAM" id="SignalP"/>
    </source>
</evidence>
<organism evidence="5 6">
    <name type="scientific">Pigmentiphaga litoralis</name>
    <dbReference type="NCBI Taxonomy" id="516702"/>
    <lineage>
        <taxon>Bacteria</taxon>
        <taxon>Pseudomonadati</taxon>
        <taxon>Pseudomonadota</taxon>
        <taxon>Betaproteobacteria</taxon>
        <taxon>Burkholderiales</taxon>
        <taxon>Alcaligenaceae</taxon>
        <taxon>Pigmentiphaga</taxon>
    </lineage>
</organism>
<comment type="caution">
    <text evidence="5">The sequence shown here is derived from an EMBL/GenBank/DDBJ whole genome shotgun (WGS) entry which is preliminary data.</text>
</comment>
<dbReference type="InterPro" id="IPR001279">
    <property type="entry name" value="Metallo-B-lactamas"/>
</dbReference>
<feature type="domain" description="Metallo-beta-lactamase" evidence="4">
    <location>
        <begin position="47"/>
        <end position="249"/>
    </location>
</feature>
<gene>
    <name evidence="5" type="ORF">FHW18_000596</name>
</gene>
<dbReference type="Pfam" id="PF12706">
    <property type="entry name" value="Lactamase_B_2"/>
    <property type="match status" value="1"/>
</dbReference>
<dbReference type="PANTHER" id="PTHR43546">
    <property type="entry name" value="UPF0173 METAL-DEPENDENT HYDROLASE MJ1163-RELATED"/>
    <property type="match status" value="1"/>
</dbReference>
<dbReference type="AlphaFoldDB" id="A0A7Y9IR04"/>
<dbReference type="Proteomes" id="UP000542125">
    <property type="component" value="Unassembled WGS sequence"/>
</dbReference>
<sequence>MKHWINATVAITAAGLMAGCAAPMQTAVPTIPTTPTPSGPVEVVWLGQAGFKITTPGGKVIVTDPWLRTNPSAPSPYKELDGFGKIDVLLVSHGHFDHIADAPALSQRYNVPLRAPGDLSQALTTLGVLPPAMLPRMNKGGTVQPAPGIKVTAVHAEHSSVYVWRNPGSGKDETHAGGEPVGWIIELENGFRIYHAGDTAAFGDMRLINERYKPDLALVPIGGNFTMDPVDAAWAVKDMIRPKVVIPIHYGTNPLALGTAAQFQEAMGQSDIRVIVAKPGQPLTF</sequence>
<dbReference type="PROSITE" id="PS51257">
    <property type="entry name" value="PROKAR_LIPOPROTEIN"/>
    <property type="match status" value="1"/>
</dbReference>
<dbReference type="Gene3D" id="3.60.15.10">
    <property type="entry name" value="Ribonuclease Z/Hydroxyacylglutathione hydrolase-like"/>
    <property type="match status" value="1"/>
</dbReference>
<keyword evidence="1 2" id="KW-0378">Hydrolase</keyword>
<protein>
    <recommendedName>
        <fullName evidence="2">UPF0173 metal-dependent hydrolase FHW18_000596</fullName>
    </recommendedName>
</protein>
<evidence type="ECO:0000313" key="6">
    <source>
        <dbReference type="Proteomes" id="UP000542125"/>
    </source>
</evidence>
<evidence type="ECO:0000256" key="1">
    <source>
        <dbReference type="ARBA" id="ARBA00022801"/>
    </source>
</evidence>
<dbReference type="EMBL" id="JACBYR010000001">
    <property type="protein sequence ID" value="NYE81325.1"/>
    <property type="molecule type" value="Genomic_DNA"/>
</dbReference>
<accession>A0A7Y9IR04</accession>
<feature type="chain" id="PRO_5030578548" description="UPF0173 metal-dependent hydrolase FHW18_000596" evidence="3">
    <location>
        <begin position="19"/>
        <end position="285"/>
    </location>
</feature>
<name>A0A7Y9IR04_9BURK</name>
<dbReference type="InterPro" id="IPR050114">
    <property type="entry name" value="UPF0173_UPF0282_UlaG_hydrolase"/>
</dbReference>
<evidence type="ECO:0000256" key="2">
    <source>
        <dbReference type="HAMAP-Rule" id="MF_00457"/>
    </source>
</evidence>